<feature type="compositionally biased region" description="Low complexity" evidence="1">
    <location>
        <begin position="735"/>
        <end position="753"/>
    </location>
</feature>
<gene>
    <name evidence="3" type="ORF">DSCW_33130</name>
</gene>
<evidence type="ECO:0008006" key="5">
    <source>
        <dbReference type="Google" id="ProtNLM"/>
    </source>
</evidence>
<keyword evidence="2" id="KW-0732">Signal</keyword>
<dbReference type="RefSeq" id="WP_170302333.1">
    <property type="nucleotide sequence ID" value="NZ_AP021875.1"/>
</dbReference>
<accession>A0A5K7Z2H7</accession>
<feature type="signal peptide" evidence="2">
    <location>
        <begin position="1"/>
        <end position="24"/>
    </location>
</feature>
<feature type="compositionally biased region" description="Pro residues" evidence="1">
    <location>
        <begin position="570"/>
        <end position="592"/>
    </location>
</feature>
<feature type="compositionally biased region" description="Basic and acidic residues" evidence="1">
    <location>
        <begin position="664"/>
        <end position="682"/>
    </location>
</feature>
<evidence type="ECO:0000313" key="4">
    <source>
        <dbReference type="Proteomes" id="UP000427769"/>
    </source>
</evidence>
<protein>
    <recommendedName>
        <fullName evidence="5">Carbohydrate-binding family V/XII</fullName>
    </recommendedName>
</protein>
<sequence length="795" mass="89732">MKKVWKHLPVLFVVVCCLAMPIHAQTEDEASVPSELKWPRVIETPQAKIVIYQPQVEDFSGNRVHARFAASVQGKKIEGPVFGAVWLEALIETLRDERTVHLLAIKNVRSRFPNSTPEKEKWFADVLKREIPKWDIVLSIDQLVAGLEMEEERVKTEQALNNTPPKILYVNKPAALVLVDGQPILKPIEKTELMAVINTPFPMVFRKTDKTYYLIGKETWYRSKNVSGQWEETNNPPADVAALEREASDDEEAESSVTAGTVVFGATEPTEILAIDGEPQFIPFAGNNLMYVENTDNDLLYEVDTGKYYLLLSGRWYRAGKLNGSWSYVPPDRLPEAFAEIPADSEKGDLRASVPGTDEALDAVMDAQIPETATVQRSEAKLTVEYDGDPEFEAIKGTEIDYAINTAIPVVRVKRKYYAVDNGIWFVASSAKGPWAVADSVPAEVQDIPPSSPVNHIKYVYVYDSTPEVVYVGYTPGYMGCYIHHGVVVYGTGYYYRPWHRHYYYPRPFTYGFSVHYSTYYGWSFGYSFYHGPFSFHFGYAWGPPRYGGWWGPPRYRPPYYRPPHHRPPPQRPPGHRPPGNRPPVAKPPIAKPPGGGKPVQLPAGQRPCNRPASGNLYDKRPGQSAGDSGRPATADRKTKQQAGKPATLPNDVYTDRQGNVYRKGKDGWEQRQGDQWKRPTENRPSAPSQKPEQRPSGSDQKPATPPAGSGQRPAQQPTRPSSGENRQTGERPSRNVQQQPSRPQQPSQNNQRRSLEQQQRSRDRGNQRTNQYHQNRQRNSGGRNVQRQGNRRRG</sequence>
<dbReference type="KEGG" id="dwd:DSCW_33130"/>
<evidence type="ECO:0000313" key="3">
    <source>
        <dbReference type="EMBL" id="BBO75896.1"/>
    </source>
</evidence>
<feature type="compositionally biased region" description="Low complexity" evidence="1">
    <location>
        <begin position="778"/>
        <end position="789"/>
    </location>
</feature>
<organism evidence="3 4">
    <name type="scientific">Desulfosarcina widdelii</name>
    <dbReference type="NCBI Taxonomy" id="947919"/>
    <lineage>
        <taxon>Bacteria</taxon>
        <taxon>Pseudomonadati</taxon>
        <taxon>Thermodesulfobacteriota</taxon>
        <taxon>Desulfobacteria</taxon>
        <taxon>Desulfobacterales</taxon>
        <taxon>Desulfosarcinaceae</taxon>
        <taxon>Desulfosarcina</taxon>
    </lineage>
</organism>
<dbReference type="AlphaFoldDB" id="A0A5K7Z2H7"/>
<evidence type="ECO:0000256" key="1">
    <source>
        <dbReference type="SAM" id="MobiDB-lite"/>
    </source>
</evidence>
<name>A0A5K7Z2H7_9BACT</name>
<keyword evidence="4" id="KW-1185">Reference proteome</keyword>
<reference evidence="3 4" key="1">
    <citation type="submission" date="2019-11" db="EMBL/GenBank/DDBJ databases">
        <title>Comparative genomics of hydrocarbon-degrading Desulfosarcina strains.</title>
        <authorList>
            <person name="Watanabe M."/>
            <person name="Kojima H."/>
            <person name="Fukui M."/>
        </authorList>
    </citation>
    <scope>NUCLEOTIDE SEQUENCE [LARGE SCALE GENOMIC DNA]</scope>
    <source>
        <strain evidence="3 4">PP31</strain>
    </source>
</reference>
<proteinExistence type="predicted"/>
<feature type="chain" id="PRO_5024418818" description="Carbohydrate-binding family V/XII" evidence="2">
    <location>
        <begin position="25"/>
        <end position="795"/>
    </location>
</feature>
<feature type="compositionally biased region" description="Basic and acidic residues" evidence="1">
    <location>
        <begin position="754"/>
        <end position="767"/>
    </location>
</feature>
<dbReference type="EMBL" id="AP021875">
    <property type="protein sequence ID" value="BBO75896.1"/>
    <property type="molecule type" value="Genomic_DNA"/>
</dbReference>
<feature type="region of interest" description="Disordered" evidence="1">
    <location>
        <begin position="562"/>
        <end position="795"/>
    </location>
</feature>
<evidence type="ECO:0000256" key="2">
    <source>
        <dbReference type="SAM" id="SignalP"/>
    </source>
</evidence>
<dbReference type="Proteomes" id="UP000427769">
    <property type="component" value="Chromosome"/>
</dbReference>
<feature type="compositionally biased region" description="Polar residues" evidence="1">
    <location>
        <begin position="713"/>
        <end position="727"/>
    </location>
</feature>
<feature type="compositionally biased region" description="Polar residues" evidence="1">
    <location>
        <begin position="683"/>
        <end position="702"/>
    </location>
</feature>